<evidence type="ECO:0000313" key="2">
    <source>
        <dbReference type="EMBL" id="AGS44398.1"/>
    </source>
</evidence>
<dbReference type="GO" id="GO:0004519">
    <property type="term" value="F:endonuclease activity"/>
    <property type="evidence" value="ECO:0007669"/>
    <property type="project" value="UniProtKB-KW"/>
</dbReference>
<dbReference type="AlphaFoldDB" id="S5U4V8"/>
<dbReference type="Pfam" id="PF00961">
    <property type="entry name" value="LAGLIDADG_1"/>
    <property type="match status" value="2"/>
</dbReference>
<protein>
    <submittedName>
        <fullName evidence="2">Putative LAGLIDADG endonuclease</fullName>
    </submittedName>
</protein>
<dbReference type="SUPFAM" id="SSF55608">
    <property type="entry name" value="Homing endonucleases"/>
    <property type="match status" value="2"/>
</dbReference>
<sequence length="322" mass="38072">MNKLTNNYISGLIQANGSIGINLHKTKNSLRLIPYFNITQNIKNKDLILKIKHYFNDIGFIIINKSDNTIRYQVNQLNDLHHIIIPFLLRNDLRSNKHIKVIILKYIINIMIDKLHINNNSILLSLIILANKITNNHNRYLNKEQQYIVNNQIYNKDILNIIEDMELSIKNYKPSNLDLDYINGLFDGKGSLSVSLNSNKDITLTYYIIQDKNEMLLLNNIKSYFNNIGHIYNINNTSFRWETKSIVEFNKNILNKMITEDNYPLIKGYKIKHMINVLKYISDNKDYKKNNDKIRYIISELYNIIENKKGIRLDEYIKKLMK</sequence>
<evidence type="ECO:0000259" key="1">
    <source>
        <dbReference type="Pfam" id="PF00961"/>
    </source>
</evidence>
<accession>S5U4V8</accession>
<dbReference type="PANTHER" id="PTHR36181:SF2">
    <property type="entry name" value="INTRON-ENCODED ENDONUCLEASE AI3-RELATED"/>
    <property type="match status" value="1"/>
</dbReference>
<dbReference type="GO" id="GO:0005739">
    <property type="term" value="C:mitochondrion"/>
    <property type="evidence" value="ECO:0007669"/>
    <property type="project" value="UniProtKB-ARBA"/>
</dbReference>
<keyword evidence="2" id="KW-0540">Nuclease</keyword>
<feature type="domain" description="Homing endonuclease LAGLIDADG" evidence="1">
    <location>
        <begin position="9"/>
        <end position="106"/>
    </location>
</feature>
<proteinExistence type="predicted"/>
<keyword evidence="2" id="KW-0255">Endonuclease</keyword>
<dbReference type="InterPro" id="IPR027434">
    <property type="entry name" value="Homing_endonucl"/>
</dbReference>
<geneLocation type="mitochondrion" evidence="2"/>
<dbReference type="GeneID" id="16694865"/>
<keyword evidence="2" id="KW-0378">Hydrolase</keyword>
<dbReference type="EMBL" id="KC993191">
    <property type="protein sequence ID" value="AGS44398.1"/>
    <property type="molecule type" value="Genomic_DNA"/>
</dbReference>
<dbReference type="PANTHER" id="PTHR36181">
    <property type="entry name" value="INTRON-ENCODED ENDONUCLEASE AI3-RELATED"/>
    <property type="match status" value="1"/>
</dbReference>
<reference evidence="2" key="1">
    <citation type="submission" date="2013-04" db="EMBL/GenBank/DDBJ databases">
        <authorList>
            <person name="Valach M."/>
            <person name="Hegedusova E."/>
            <person name="Brejova B."/>
            <person name="Nosek J."/>
        </authorList>
    </citation>
    <scope>NUCLEOTIDE SEQUENCE</scope>
    <source>
        <strain evidence="2">CBS 6075</strain>
    </source>
</reference>
<dbReference type="OrthoDB" id="5412286at2759"/>
<organism evidence="2">
    <name type="scientific">Ogataea philodendri</name>
    <dbReference type="NCBI Taxonomy" id="1378263"/>
    <lineage>
        <taxon>Eukaryota</taxon>
        <taxon>Fungi</taxon>
        <taxon>Dikarya</taxon>
        <taxon>Ascomycota</taxon>
        <taxon>Saccharomycotina</taxon>
        <taxon>Pichiomycetes</taxon>
        <taxon>Pichiales</taxon>
        <taxon>Pichiaceae</taxon>
        <taxon>Ogataea</taxon>
    </lineage>
</organism>
<keyword evidence="2" id="KW-0496">Mitochondrion</keyword>
<dbReference type="InterPro" id="IPR051289">
    <property type="entry name" value="LAGLIDADG_Endonuclease"/>
</dbReference>
<gene>
    <name evidence="2" type="primary">rnl-i5</name>
</gene>
<dbReference type="Gene3D" id="3.10.28.10">
    <property type="entry name" value="Homing endonucleases"/>
    <property type="match status" value="2"/>
</dbReference>
<feature type="domain" description="Homing endonuclease LAGLIDADG" evidence="1">
    <location>
        <begin position="183"/>
        <end position="271"/>
    </location>
</feature>
<dbReference type="InterPro" id="IPR004860">
    <property type="entry name" value="LAGLIDADG_dom"/>
</dbReference>
<name>S5U4V8_9ASCO</name>
<dbReference type="RefSeq" id="YP_008475090.1">
    <property type="nucleotide sequence ID" value="NC_022165.1"/>
</dbReference>